<evidence type="ECO:0000313" key="1">
    <source>
        <dbReference type="EMBL" id="SZX76358.1"/>
    </source>
</evidence>
<keyword evidence="2" id="KW-1185">Reference proteome</keyword>
<dbReference type="PANTHER" id="PTHR34131">
    <property type="entry name" value="(RAP ANNOTATION RELEASE2) GALACTOSE-BINDING LIKE DOMAIN CONTAINING PROTEIN"/>
    <property type="match status" value="1"/>
</dbReference>
<reference evidence="1 2" key="1">
    <citation type="submission" date="2016-10" db="EMBL/GenBank/DDBJ databases">
        <authorList>
            <person name="Cai Z."/>
        </authorList>
    </citation>
    <scope>NUCLEOTIDE SEQUENCE [LARGE SCALE GENOMIC DNA]</scope>
</reference>
<dbReference type="PANTHER" id="PTHR34131:SF3">
    <property type="entry name" value="(RAP ANNOTATION RELEASE2) GALACTOSE-BINDING LIKE DOMAIN CONTAINING PROTEIN"/>
    <property type="match status" value="1"/>
</dbReference>
<dbReference type="Pfam" id="PF09366">
    <property type="entry name" value="DUF1997"/>
    <property type="match status" value="1"/>
</dbReference>
<evidence type="ECO:0000313" key="2">
    <source>
        <dbReference type="Proteomes" id="UP000256970"/>
    </source>
</evidence>
<dbReference type="InterPro" id="IPR018971">
    <property type="entry name" value="DUF1997"/>
</dbReference>
<dbReference type="EMBL" id="FNXT01001256">
    <property type="protein sequence ID" value="SZX76358.1"/>
    <property type="molecule type" value="Genomic_DNA"/>
</dbReference>
<dbReference type="Proteomes" id="UP000256970">
    <property type="component" value="Unassembled WGS sequence"/>
</dbReference>
<sequence>MMLQGLNCPNRIATSRHARLGQQQQLGRRSLLAPVARESVASTAEALQQHVVSSSLQEQPLEGKIARFSASKQLVKQITEAQRPLAEYMALPASQYSVLDARKIERIDDSTFRCFVGKLAFLGFSVEPVITVSVVVEERGCTIKLLSAKLQGSKLVEDVNSKFTAQMTNVVRWSATEDAAVKQISSSTSIEVVVQVPGWAGLIPVPSMEATGSKVMQTTLNLMVPRFLQQLGQDYALWASGDESRKPLDNGGL</sequence>
<dbReference type="AlphaFoldDB" id="A0A383WFM7"/>
<accession>A0A383WFM7</accession>
<organism evidence="1 2">
    <name type="scientific">Tetradesmus obliquus</name>
    <name type="common">Green alga</name>
    <name type="synonym">Acutodesmus obliquus</name>
    <dbReference type="NCBI Taxonomy" id="3088"/>
    <lineage>
        <taxon>Eukaryota</taxon>
        <taxon>Viridiplantae</taxon>
        <taxon>Chlorophyta</taxon>
        <taxon>core chlorophytes</taxon>
        <taxon>Chlorophyceae</taxon>
        <taxon>CS clade</taxon>
        <taxon>Sphaeropleales</taxon>
        <taxon>Scenedesmaceae</taxon>
        <taxon>Tetradesmus</taxon>
    </lineage>
</organism>
<evidence type="ECO:0008006" key="3">
    <source>
        <dbReference type="Google" id="ProtNLM"/>
    </source>
</evidence>
<protein>
    <recommendedName>
        <fullName evidence="3">DUF1997 domain-containing protein</fullName>
    </recommendedName>
</protein>
<proteinExistence type="predicted"/>
<gene>
    <name evidence="1" type="ORF">BQ4739_LOCUS16746</name>
</gene>
<name>A0A383WFM7_TETOB</name>